<feature type="domain" description="Methyltransferase" evidence="2">
    <location>
        <begin position="34"/>
        <end position="143"/>
    </location>
</feature>
<evidence type="ECO:0000259" key="2">
    <source>
        <dbReference type="Pfam" id="PF13847"/>
    </source>
</evidence>
<protein>
    <submittedName>
        <fullName evidence="3">Class I SAM-dependent methyltransferase</fullName>
    </submittedName>
</protein>
<proteinExistence type="predicted"/>
<gene>
    <name evidence="3" type="ORF">RGC78_12350</name>
</gene>
<comment type="caution">
    <text evidence="3">The sequence shown here is derived from an EMBL/GenBank/DDBJ whole genome shotgun (WGS) entry which is preliminary data.</text>
</comment>
<dbReference type="InterPro" id="IPR029063">
    <property type="entry name" value="SAM-dependent_MTases_sf"/>
</dbReference>
<keyword evidence="3" id="KW-0489">Methyltransferase</keyword>
<dbReference type="PANTHER" id="PTHR43861:SF6">
    <property type="entry name" value="METHYLTRANSFERASE TYPE 11"/>
    <property type="match status" value="1"/>
</dbReference>
<dbReference type="GO" id="GO:0008168">
    <property type="term" value="F:methyltransferase activity"/>
    <property type="evidence" value="ECO:0007669"/>
    <property type="project" value="UniProtKB-KW"/>
</dbReference>
<accession>A0ABU1EIP1</accession>
<organism evidence="3 4">
    <name type="scientific">Clostridium aquiflavi</name>
    <dbReference type="NCBI Taxonomy" id="3073603"/>
    <lineage>
        <taxon>Bacteria</taxon>
        <taxon>Bacillati</taxon>
        <taxon>Bacillota</taxon>
        <taxon>Clostridia</taxon>
        <taxon>Eubacteriales</taxon>
        <taxon>Clostridiaceae</taxon>
        <taxon>Clostridium</taxon>
    </lineage>
</organism>
<dbReference type="Proteomes" id="UP001256646">
    <property type="component" value="Unassembled WGS sequence"/>
</dbReference>
<evidence type="ECO:0000313" key="4">
    <source>
        <dbReference type="Proteomes" id="UP001256646"/>
    </source>
</evidence>
<dbReference type="SUPFAM" id="SSF53335">
    <property type="entry name" value="S-adenosyl-L-methionine-dependent methyltransferases"/>
    <property type="match status" value="1"/>
</dbReference>
<dbReference type="EMBL" id="JAVJAN010000033">
    <property type="protein sequence ID" value="MDR5588258.1"/>
    <property type="molecule type" value="Genomic_DNA"/>
</dbReference>
<dbReference type="RefSeq" id="WP_309556730.1">
    <property type="nucleotide sequence ID" value="NZ_JAVJAN010000033.1"/>
</dbReference>
<dbReference type="InterPro" id="IPR025714">
    <property type="entry name" value="Methyltranfer_dom"/>
</dbReference>
<dbReference type="Pfam" id="PF13847">
    <property type="entry name" value="Methyltransf_31"/>
    <property type="match status" value="1"/>
</dbReference>
<dbReference type="CDD" id="cd02440">
    <property type="entry name" value="AdoMet_MTases"/>
    <property type="match status" value="1"/>
</dbReference>
<keyword evidence="3" id="KW-0808">Transferase</keyword>
<keyword evidence="1" id="KW-0175">Coiled coil</keyword>
<keyword evidence="4" id="KW-1185">Reference proteome</keyword>
<name>A0ABU1EIP1_9CLOT</name>
<evidence type="ECO:0000313" key="3">
    <source>
        <dbReference type="EMBL" id="MDR5588258.1"/>
    </source>
</evidence>
<dbReference type="GO" id="GO:0032259">
    <property type="term" value="P:methylation"/>
    <property type="evidence" value="ECO:0007669"/>
    <property type="project" value="UniProtKB-KW"/>
</dbReference>
<sequence length="475" mass="55964">MDFTGERFVPDIKINNQIQAEHYHRYESIKDLVKNKKVLDAACGEGFGTNILAEYCSEIIGIDISEEAIRNANKKYNKRNISFCKESIEKLPFDNDVFDVVVSFETIEHVNEKIQKCFLEEIHRVLKKDGIVIMSTPDKGNMDRNGHNHFHVKEFDKNEFVQFLSSKFNTIDLHEQFYIGNLSIIDNKSKKLLQNIIYNNDDIRSNYLIALGYKGEYNNEYGNSIYIVQDQSKETVDIQVFYALGSENYNEEESIIIKTPFTYEKIVKHIPIDTNTPIDKFRIDPISIPAELEIYNILIEDSEGRQLDLTSSITTNAFYNEGNKYMFITDDPQIYVDLGDSIKIKTIIIEYKILEYKLNIQNVVQSRVETLKENIKIKEEQYRDISNLKLEIENRNIKLEEEKLEIENRNIKLEEEKLEIENRNVKLEEEKLEIENKNIELEEKSKNLIKQKIDIENTITWRIRTRIRKILKLEK</sequence>
<feature type="coiled-coil region" evidence="1">
    <location>
        <begin position="361"/>
        <end position="458"/>
    </location>
</feature>
<dbReference type="PANTHER" id="PTHR43861">
    <property type="entry name" value="TRANS-ACONITATE 2-METHYLTRANSFERASE-RELATED"/>
    <property type="match status" value="1"/>
</dbReference>
<reference evidence="3 4" key="1">
    <citation type="submission" date="2023-09" db="EMBL/GenBank/DDBJ databases">
        <authorList>
            <person name="Zhai L."/>
        </authorList>
    </citation>
    <scope>NUCLEOTIDE SEQUENCE [LARGE SCALE GENOMIC DNA]</scope>
    <source>
        <strain evidence="3 4">5 N-1</strain>
    </source>
</reference>
<evidence type="ECO:0000256" key="1">
    <source>
        <dbReference type="SAM" id="Coils"/>
    </source>
</evidence>
<dbReference type="Gene3D" id="3.40.50.150">
    <property type="entry name" value="Vaccinia Virus protein VP39"/>
    <property type="match status" value="1"/>
</dbReference>